<organism evidence="1 2">
    <name type="scientific">Potamilus streckersoni</name>
    <dbReference type="NCBI Taxonomy" id="2493646"/>
    <lineage>
        <taxon>Eukaryota</taxon>
        <taxon>Metazoa</taxon>
        <taxon>Spiralia</taxon>
        <taxon>Lophotrochozoa</taxon>
        <taxon>Mollusca</taxon>
        <taxon>Bivalvia</taxon>
        <taxon>Autobranchia</taxon>
        <taxon>Heteroconchia</taxon>
        <taxon>Palaeoheterodonta</taxon>
        <taxon>Unionida</taxon>
        <taxon>Unionoidea</taxon>
        <taxon>Unionidae</taxon>
        <taxon>Ambleminae</taxon>
        <taxon>Lampsilini</taxon>
        <taxon>Potamilus</taxon>
    </lineage>
</organism>
<keyword evidence="2" id="KW-1185">Reference proteome</keyword>
<evidence type="ECO:0000313" key="2">
    <source>
        <dbReference type="Proteomes" id="UP001195483"/>
    </source>
</evidence>
<evidence type="ECO:0000313" key="1">
    <source>
        <dbReference type="EMBL" id="KAK3605248.1"/>
    </source>
</evidence>
<dbReference type="Proteomes" id="UP001195483">
    <property type="component" value="Unassembled WGS sequence"/>
</dbReference>
<reference evidence="1" key="2">
    <citation type="journal article" date="2021" name="Genome Biol. Evol.">
        <title>Developing a high-quality reference genome for a parasitic bivalve with doubly uniparental inheritance (Bivalvia: Unionida).</title>
        <authorList>
            <person name="Smith C.H."/>
        </authorList>
    </citation>
    <scope>NUCLEOTIDE SEQUENCE</scope>
    <source>
        <strain evidence="1">CHS0354</strain>
        <tissue evidence="1">Mantle</tissue>
    </source>
</reference>
<dbReference type="EMBL" id="JAEAOA010002204">
    <property type="protein sequence ID" value="KAK3605248.1"/>
    <property type="molecule type" value="Genomic_DNA"/>
</dbReference>
<comment type="caution">
    <text evidence="1">The sequence shown here is derived from an EMBL/GenBank/DDBJ whole genome shotgun (WGS) entry which is preliminary data.</text>
</comment>
<name>A0AAE0W7S1_9BIVA</name>
<protein>
    <submittedName>
        <fullName evidence="1">Uncharacterized protein</fullName>
    </submittedName>
</protein>
<reference evidence="1" key="1">
    <citation type="journal article" date="2021" name="Genome Biol. Evol.">
        <title>A High-Quality Reference Genome for a Parasitic Bivalve with Doubly Uniparental Inheritance (Bivalvia: Unionida).</title>
        <authorList>
            <person name="Smith C.H."/>
        </authorList>
    </citation>
    <scope>NUCLEOTIDE SEQUENCE</scope>
    <source>
        <strain evidence="1">CHS0354</strain>
    </source>
</reference>
<dbReference type="AlphaFoldDB" id="A0AAE0W7S1"/>
<reference evidence="1" key="3">
    <citation type="submission" date="2023-05" db="EMBL/GenBank/DDBJ databases">
        <authorList>
            <person name="Smith C.H."/>
        </authorList>
    </citation>
    <scope>NUCLEOTIDE SEQUENCE</scope>
    <source>
        <strain evidence="1">CHS0354</strain>
        <tissue evidence="1">Mantle</tissue>
    </source>
</reference>
<gene>
    <name evidence="1" type="ORF">CHS0354_037649</name>
</gene>
<accession>A0AAE0W7S1</accession>
<proteinExistence type="predicted"/>
<sequence>MRVLKEAFCLIHASVLLMTKTEEIAFKLPPQSGRVTNFLNHFHQQLPDPALTDFSLHTNAFHLTSVCILPLSHYRIHLKNLALDLYIATLGMSKPHSIPINRGAVDNIQQLMPNIVAV</sequence>